<dbReference type="GO" id="GO:0000976">
    <property type="term" value="F:transcription cis-regulatory region binding"/>
    <property type="evidence" value="ECO:0007669"/>
    <property type="project" value="TreeGrafter"/>
</dbReference>
<dbReference type="GO" id="GO:0006355">
    <property type="term" value="P:regulation of DNA-templated transcription"/>
    <property type="evidence" value="ECO:0007669"/>
    <property type="project" value="TreeGrafter"/>
</dbReference>
<keyword evidence="2" id="KW-0805">Transcription regulation</keyword>
<accession>A0AAV5CRK3</accession>
<keyword evidence="3" id="KW-0238">DNA-binding</keyword>
<dbReference type="AlphaFoldDB" id="A0AAV5CRK3"/>
<keyword evidence="5" id="KW-0539">Nucleus</keyword>
<dbReference type="InterPro" id="IPR001005">
    <property type="entry name" value="SANT/Myb"/>
</dbReference>
<dbReference type="CDD" id="cd00167">
    <property type="entry name" value="SANT"/>
    <property type="match status" value="1"/>
</dbReference>
<dbReference type="GO" id="GO:0030154">
    <property type="term" value="P:cell differentiation"/>
    <property type="evidence" value="ECO:0007669"/>
    <property type="project" value="TreeGrafter"/>
</dbReference>
<evidence type="ECO:0000256" key="4">
    <source>
        <dbReference type="ARBA" id="ARBA00023163"/>
    </source>
</evidence>
<dbReference type="PROSITE" id="PS50090">
    <property type="entry name" value="MYB_LIKE"/>
    <property type="match status" value="1"/>
</dbReference>
<reference evidence="9" key="2">
    <citation type="submission" date="2021-12" db="EMBL/GenBank/DDBJ databases">
        <title>Resequencing data analysis of finger millet.</title>
        <authorList>
            <person name="Hatakeyama M."/>
            <person name="Aluri S."/>
            <person name="Balachadran M.T."/>
            <person name="Sivarajan S.R."/>
            <person name="Poveda L."/>
            <person name="Shimizu-Inatsugi R."/>
            <person name="Schlapbach R."/>
            <person name="Sreeman S.M."/>
            <person name="Shimizu K.K."/>
        </authorList>
    </citation>
    <scope>NUCLEOTIDE SEQUENCE</scope>
</reference>
<keyword evidence="4" id="KW-0804">Transcription</keyword>
<dbReference type="InterPro" id="IPR009057">
    <property type="entry name" value="Homeodomain-like_sf"/>
</dbReference>
<dbReference type="SUPFAM" id="SSF46689">
    <property type="entry name" value="Homeodomain-like"/>
    <property type="match status" value="1"/>
</dbReference>
<dbReference type="InterPro" id="IPR017930">
    <property type="entry name" value="Myb_dom"/>
</dbReference>
<feature type="domain" description="HTH myb-type" evidence="8">
    <location>
        <begin position="1"/>
        <end position="36"/>
    </location>
</feature>
<evidence type="ECO:0000259" key="7">
    <source>
        <dbReference type="PROSITE" id="PS50090"/>
    </source>
</evidence>
<protein>
    <submittedName>
        <fullName evidence="9">Uncharacterized protein</fullName>
    </submittedName>
</protein>
<evidence type="ECO:0000256" key="2">
    <source>
        <dbReference type="ARBA" id="ARBA00023015"/>
    </source>
</evidence>
<evidence type="ECO:0000256" key="5">
    <source>
        <dbReference type="ARBA" id="ARBA00023242"/>
    </source>
</evidence>
<dbReference type="PROSITE" id="PS51294">
    <property type="entry name" value="HTH_MYB"/>
    <property type="match status" value="1"/>
</dbReference>
<evidence type="ECO:0000256" key="3">
    <source>
        <dbReference type="ARBA" id="ARBA00023125"/>
    </source>
</evidence>
<organism evidence="9 10">
    <name type="scientific">Eleusine coracana subsp. coracana</name>
    <dbReference type="NCBI Taxonomy" id="191504"/>
    <lineage>
        <taxon>Eukaryota</taxon>
        <taxon>Viridiplantae</taxon>
        <taxon>Streptophyta</taxon>
        <taxon>Embryophyta</taxon>
        <taxon>Tracheophyta</taxon>
        <taxon>Spermatophyta</taxon>
        <taxon>Magnoliopsida</taxon>
        <taxon>Liliopsida</taxon>
        <taxon>Poales</taxon>
        <taxon>Poaceae</taxon>
        <taxon>PACMAD clade</taxon>
        <taxon>Chloridoideae</taxon>
        <taxon>Cynodonteae</taxon>
        <taxon>Eleusininae</taxon>
        <taxon>Eleusine</taxon>
    </lineage>
</organism>
<sequence length="168" mass="17487">MARSRQTRWSLIAGRLPGRTDNEIKNYWNSTLGRKAGSAGGVVVTTPDAGYHSTPKKASASCDTGEQASPPRGDLASGTASSDEAAVWAPKPVRCTDGLFFLRDVTPEAETRTGDGDGSFGYCSSSAPFGSADEPCSSSGGDWMDDVRALASFLESDDDIIAVGDGNV</sequence>
<dbReference type="Gene3D" id="1.10.10.60">
    <property type="entry name" value="Homeodomain-like"/>
    <property type="match status" value="1"/>
</dbReference>
<evidence type="ECO:0000256" key="1">
    <source>
        <dbReference type="ARBA" id="ARBA00004123"/>
    </source>
</evidence>
<name>A0AAV5CRK3_ELECO</name>
<keyword evidence="10" id="KW-1185">Reference proteome</keyword>
<reference evidence="9" key="1">
    <citation type="journal article" date="2018" name="DNA Res.">
        <title>Multiple hybrid de novo genome assembly of finger millet, an orphan allotetraploid crop.</title>
        <authorList>
            <person name="Hatakeyama M."/>
            <person name="Aluri S."/>
            <person name="Balachadran M.T."/>
            <person name="Sivarajan S.R."/>
            <person name="Patrignani A."/>
            <person name="Gruter S."/>
            <person name="Poveda L."/>
            <person name="Shimizu-Inatsugi R."/>
            <person name="Baeten J."/>
            <person name="Francoijs K.J."/>
            <person name="Nataraja K.N."/>
            <person name="Reddy Y.A.N."/>
            <person name="Phadnis S."/>
            <person name="Ravikumar R.L."/>
            <person name="Schlapbach R."/>
            <person name="Sreeman S.M."/>
            <person name="Shimizu K.K."/>
        </authorList>
    </citation>
    <scope>NUCLEOTIDE SEQUENCE</scope>
</reference>
<dbReference type="PANTHER" id="PTHR47998">
    <property type="entry name" value="TRANSCRIPTION FACTOR MYB51-LIKE ISOFORM X1"/>
    <property type="match status" value="1"/>
</dbReference>
<dbReference type="Proteomes" id="UP001054889">
    <property type="component" value="Unassembled WGS sequence"/>
</dbReference>
<comment type="caution">
    <text evidence="9">The sequence shown here is derived from an EMBL/GenBank/DDBJ whole genome shotgun (WGS) entry which is preliminary data.</text>
</comment>
<dbReference type="InterPro" id="IPR015495">
    <property type="entry name" value="Myb_TF_plants"/>
</dbReference>
<evidence type="ECO:0000259" key="8">
    <source>
        <dbReference type="PROSITE" id="PS51294"/>
    </source>
</evidence>
<feature type="domain" description="Myb-like" evidence="7">
    <location>
        <begin position="1"/>
        <end position="32"/>
    </location>
</feature>
<feature type="region of interest" description="Disordered" evidence="6">
    <location>
        <begin position="47"/>
        <end position="86"/>
    </location>
</feature>
<dbReference type="Pfam" id="PF00249">
    <property type="entry name" value="Myb_DNA-binding"/>
    <property type="match status" value="1"/>
</dbReference>
<comment type="subcellular location">
    <subcellularLocation>
        <location evidence="1">Nucleus</location>
    </subcellularLocation>
</comment>
<gene>
    <name evidence="9" type="primary">ga17826</name>
    <name evidence="9" type="ORF">PR202_ga17826</name>
</gene>
<dbReference type="EMBL" id="BQKI01000008">
    <property type="protein sequence ID" value="GJN00630.1"/>
    <property type="molecule type" value="Genomic_DNA"/>
</dbReference>
<dbReference type="PANTHER" id="PTHR47998:SF72">
    <property type="entry name" value="ANTHOCYANIN REGULATORY C1 PROTEIN"/>
    <property type="match status" value="1"/>
</dbReference>
<evidence type="ECO:0000313" key="10">
    <source>
        <dbReference type="Proteomes" id="UP001054889"/>
    </source>
</evidence>
<dbReference type="GO" id="GO:0005634">
    <property type="term" value="C:nucleus"/>
    <property type="evidence" value="ECO:0007669"/>
    <property type="project" value="UniProtKB-SubCell"/>
</dbReference>
<proteinExistence type="predicted"/>
<evidence type="ECO:0000313" key="9">
    <source>
        <dbReference type="EMBL" id="GJN00630.1"/>
    </source>
</evidence>
<evidence type="ECO:0000256" key="6">
    <source>
        <dbReference type="SAM" id="MobiDB-lite"/>
    </source>
</evidence>